<comment type="caution">
    <text evidence="5">The sequence shown here is derived from an EMBL/GenBank/DDBJ whole genome shotgun (WGS) entry which is preliminary data.</text>
</comment>
<dbReference type="InterPro" id="IPR029044">
    <property type="entry name" value="Nucleotide-diphossugar_trans"/>
</dbReference>
<dbReference type="InterPro" id="IPR046278">
    <property type="entry name" value="DUF6311"/>
</dbReference>
<dbReference type="PANTHER" id="PTHR10859:SF91">
    <property type="entry name" value="DOLICHYL-PHOSPHATE BETA-GLUCOSYLTRANSFERASE"/>
    <property type="match status" value="1"/>
</dbReference>
<feature type="domain" description="Glycosyltransferase 2-like" evidence="2">
    <location>
        <begin position="5"/>
        <end position="176"/>
    </location>
</feature>
<evidence type="ECO:0000259" key="4">
    <source>
        <dbReference type="Pfam" id="PF25853"/>
    </source>
</evidence>
<organism evidence="5 6">
    <name type="scientific">Polaribacter sejongensis</name>
    <dbReference type="NCBI Taxonomy" id="985043"/>
    <lineage>
        <taxon>Bacteria</taxon>
        <taxon>Pseudomonadati</taxon>
        <taxon>Bacteroidota</taxon>
        <taxon>Flavobacteriia</taxon>
        <taxon>Flavobacteriales</taxon>
        <taxon>Flavobacteriaceae</taxon>
    </lineage>
</organism>
<dbReference type="Gene3D" id="3.90.550.10">
    <property type="entry name" value="Spore Coat Polysaccharide Biosynthesis Protein SpsA, Chain A"/>
    <property type="match status" value="1"/>
</dbReference>
<feature type="transmembrane region" description="Helical" evidence="1">
    <location>
        <begin position="437"/>
        <end position="460"/>
    </location>
</feature>
<feature type="transmembrane region" description="Helical" evidence="1">
    <location>
        <begin position="582"/>
        <end position="603"/>
    </location>
</feature>
<feature type="domain" description="DUF6311" evidence="4">
    <location>
        <begin position="697"/>
        <end position="802"/>
    </location>
</feature>
<feature type="transmembrane region" description="Helical" evidence="1">
    <location>
        <begin position="636"/>
        <end position="653"/>
    </location>
</feature>
<dbReference type="Proteomes" id="UP001228636">
    <property type="component" value="Unassembled WGS sequence"/>
</dbReference>
<dbReference type="SUPFAM" id="SSF53448">
    <property type="entry name" value="Nucleotide-diphospho-sugar transferases"/>
    <property type="match status" value="1"/>
</dbReference>
<evidence type="ECO:0000256" key="1">
    <source>
        <dbReference type="SAM" id="Phobius"/>
    </source>
</evidence>
<dbReference type="InterPro" id="IPR058671">
    <property type="entry name" value="DUF6311_C"/>
</dbReference>
<name>A0AAJ1QYD9_9FLAO</name>
<keyword evidence="1" id="KW-0812">Transmembrane</keyword>
<gene>
    <name evidence="5" type="ORF">QWY81_14280</name>
</gene>
<dbReference type="Pfam" id="PF00535">
    <property type="entry name" value="Glycos_transf_2"/>
    <property type="match status" value="1"/>
</dbReference>
<dbReference type="InterPro" id="IPR001173">
    <property type="entry name" value="Glyco_trans_2-like"/>
</dbReference>
<dbReference type="EMBL" id="JAUFQH010000013">
    <property type="protein sequence ID" value="MDN3620629.1"/>
    <property type="molecule type" value="Genomic_DNA"/>
</dbReference>
<keyword evidence="1" id="KW-1133">Transmembrane helix</keyword>
<accession>A0AAJ1QYD9</accession>
<dbReference type="GO" id="GO:0006487">
    <property type="term" value="P:protein N-linked glycosylation"/>
    <property type="evidence" value="ECO:0007669"/>
    <property type="project" value="TreeGrafter"/>
</dbReference>
<feature type="transmembrane region" description="Helical" evidence="1">
    <location>
        <begin position="262"/>
        <end position="285"/>
    </location>
</feature>
<dbReference type="Pfam" id="PF25853">
    <property type="entry name" value="DUF6311_C"/>
    <property type="match status" value="1"/>
</dbReference>
<evidence type="ECO:0000313" key="6">
    <source>
        <dbReference type="Proteomes" id="UP001228636"/>
    </source>
</evidence>
<evidence type="ECO:0000259" key="2">
    <source>
        <dbReference type="Pfam" id="PF00535"/>
    </source>
</evidence>
<dbReference type="Pfam" id="PF19830">
    <property type="entry name" value="DUF6311"/>
    <property type="match status" value="1"/>
</dbReference>
<evidence type="ECO:0000259" key="3">
    <source>
        <dbReference type="Pfam" id="PF19830"/>
    </source>
</evidence>
<dbReference type="RefSeq" id="WP_261973190.1">
    <property type="nucleotide sequence ID" value="NZ_CP103460.1"/>
</dbReference>
<feature type="transmembrane region" description="Helical" evidence="1">
    <location>
        <begin position="381"/>
        <end position="402"/>
    </location>
</feature>
<protein>
    <submittedName>
        <fullName evidence="5">DUF6311 domain-containing protein</fullName>
    </submittedName>
</protein>
<feature type="domain" description="DUF6311" evidence="3">
    <location>
        <begin position="269"/>
        <end position="674"/>
    </location>
</feature>
<keyword evidence="1" id="KW-0472">Membrane</keyword>
<evidence type="ECO:0000313" key="5">
    <source>
        <dbReference type="EMBL" id="MDN3620629.1"/>
    </source>
</evidence>
<feature type="transmembrane region" description="Helical" evidence="1">
    <location>
        <begin position="549"/>
        <end position="570"/>
    </location>
</feature>
<feature type="transmembrane region" description="Helical" evidence="1">
    <location>
        <begin position="481"/>
        <end position="503"/>
    </location>
</feature>
<dbReference type="PANTHER" id="PTHR10859">
    <property type="entry name" value="GLYCOSYL TRANSFERASE"/>
    <property type="match status" value="1"/>
</dbReference>
<reference evidence="5 6" key="1">
    <citation type="journal article" date="2014" name="Int. J. Syst. Evol. Microbiol.">
        <title>Complete genome sequence of Corynebacterium casei LMG S-19264T (=DSM 44701T), isolated from a smear-ripened cheese.</title>
        <authorList>
            <consortium name="US DOE Joint Genome Institute (JGI-PGF)"/>
            <person name="Walter F."/>
            <person name="Albersmeier A."/>
            <person name="Kalinowski J."/>
            <person name="Ruckert C."/>
        </authorList>
    </citation>
    <scope>NUCLEOTIDE SEQUENCE [LARGE SCALE GENOMIC DNA]</scope>
    <source>
        <strain evidence="5 6">CECT 8670</strain>
    </source>
</reference>
<proteinExistence type="predicted"/>
<dbReference type="AlphaFoldDB" id="A0AAJ1QYD9"/>
<feature type="transmembrane region" description="Helical" evidence="1">
    <location>
        <begin position="356"/>
        <end position="375"/>
    </location>
</feature>
<sequence>MYNTCIVIPCYNEENFFLNTEYINFLKNYKEDTLICFVNDGSSDNTNGCLTNLETLYPKNVVVLTHEINQGKAAAVKTGFNYCNKNYDFKYIAYLDADLAVSLEECYDLTHHLKKDIDFVFGSRILKIGSTIERKKSRHYIGRVIATLISNILTLKVYDSQCGCKVFKKDLSQKVFTKPFISRWLFDVEIFFRIINIYGRENALKKMLEIPLNRWVDRGDSKVELTYFFKLWFDLLKIKKEYSNPTKVLKSRKIRSFFKPNWVSVSILILCTFLFHICYGLEIIIPTNINWLLSAYHDWGQHYLGFAYFRDASWSFPLGDMHNYFYPLGTNVGFTDSIPLLAVLIKPFSSFLPSDFQYFGAFMFLAFVLNALFTLKILRLYKVNLILILGAIVIVNTSPLLLYRGMHPALTAHWLIIASIYYYVSSTSKIHALKANWIQVLLFVLSAGIHPYLAAMVYGFSIILPLKNYFYDKSISLKSACFFPVISLISGLFLWFVLGMIGVKGGTTVTDSGNYGISTFNLNSFFNPYELSSQFLPALKATSINQLEGFAYLGLGMMIIAFIALIYTLYLVFNKRFLKKYFYILPLLALTTLLLLFSISHIVTLGDTVLFEAPIPSFIKTLGAIFRANGRFAWPFYYFLILFSIIIFSKTAINKNFKTSVFLFLLCLQVYDIQHVFNSKDLPYGTFDTKLDDDKKWISIFSEFDEIITYPPYQNTMVYNQDYQDLMFLANKAKTPITTGYVARMKPIHIFKDSLERNITKGTFNVDKKSIYVTTSEFINTFQTPIYQNKLTIKKLDDFLLIYSNKIDLEKLFNNSVLDKKRQDSIFKTISNNIEKAFHNFKKINNSLLENKNVAKHGLDEVTITDNTLKIRGWAFEEQAETNLNDSIFVTLTNQQDSYIFGTNLISRPDVTAYFNKQNIDSCGFDQLIFGDNLPVDKYDIGFIIKNKKIKAYGKTEHSIIIK</sequence>